<name>A0ABQ8FXD5_9PEZI</name>
<protein>
    <submittedName>
        <fullName evidence="2">Uncharacterized protein</fullName>
    </submittedName>
</protein>
<dbReference type="EMBL" id="JAGTJR010000050">
    <property type="protein sequence ID" value="KAH7028335.1"/>
    <property type="molecule type" value="Genomic_DNA"/>
</dbReference>
<evidence type="ECO:0000313" key="2">
    <source>
        <dbReference type="EMBL" id="KAH7028335.1"/>
    </source>
</evidence>
<gene>
    <name evidence="2" type="ORF">B0J12DRAFT_704609</name>
</gene>
<comment type="caution">
    <text evidence="2">The sequence shown here is derived from an EMBL/GenBank/DDBJ whole genome shotgun (WGS) entry which is preliminary data.</text>
</comment>
<feature type="region of interest" description="Disordered" evidence="1">
    <location>
        <begin position="133"/>
        <end position="235"/>
    </location>
</feature>
<evidence type="ECO:0000313" key="3">
    <source>
        <dbReference type="Proteomes" id="UP000774617"/>
    </source>
</evidence>
<proteinExistence type="predicted"/>
<evidence type="ECO:0000256" key="1">
    <source>
        <dbReference type="SAM" id="MobiDB-lite"/>
    </source>
</evidence>
<dbReference type="Proteomes" id="UP000774617">
    <property type="component" value="Unassembled WGS sequence"/>
</dbReference>
<accession>A0ABQ8FXD5</accession>
<reference evidence="2 3" key="1">
    <citation type="journal article" date="2021" name="Nat. Commun.">
        <title>Genetic determinants of endophytism in the Arabidopsis root mycobiome.</title>
        <authorList>
            <person name="Mesny F."/>
            <person name="Miyauchi S."/>
            <person name="Thiergart T."/>
            <person name="Pickel B."/>
            <person name="Atanasova L."/>
            <person name="Karlsson M."/>
            <person name="Huettel B."/>
            <person name="Barry K.W."/>
            <person name="Haridas S."/>
            <person name="Chen C."/>
            <person name="Bauer D."/>
            <person name="Andreopoulos W."/>
            <person name="Pangilinan J."/>
            <person name="LaButti K."/>
            <person name="Riley R."/>
            <person name="Lipzen A."/>
            <person name="Clum A."/>
            <person name="Drula E."/>
            <person name="Henrissat B."/>
            <person name="Kohler A."/>
            <person name="Grigoriev I.V."/>
            <person name="Martin F.M."/>
            <person name="Hacquard S."/>
        </authorList>
    </citation>
    <scope>NUCLEOTIDE SEQUENCE [LARGE SCALE GENOMIC DNA]</scope>
    <source>
        <strain evidence="2 3">MPI-SDFR-AT-0080</strain>
    </source>
</reference>
<keyword evidence="3" id="KW-1185">Reference proteome</keyword>
<organism evidence="2 3">
    <name type="scientific">Macrophomina phaseolina</name>
    <dbReference type="NCBI Taxonomy" id="35725"/>
    <lineage>
        <taxon>Eukaryota</taxon>
        <taxon>Fungi</taxon>
        <taxon>Dikarya</taxon>
        <taxon>Ascomycota</taxon>
        <taxon>Pezizomycotina</taxon>
        <taxon>Dothideomycetes</taxon>
        <taxon>Dothideomycetes incertae sedis</taxon>
        <taxon>Botryosphaeriales</taxon>
        <taxon>Botryosphaeriaceae</taxon>
        <taxon>Macrophomina</taxon>
    </lineage>
</organism>
<sequence>MRSGLWGGDGTGARSSLVATTERLLPRAMPTPDRCGPSASPAFQARTPERIFALEARGPLLGSHTADRQRGVAKDPSSVGGAGGHSERMTPTPQPPPPPHAHGIVVIRKHDPASKSSRPMVKLNICAGPSPQFASLLCPPRASTTACDRPGEGAPREAGKKAEHQSSADGRDNAPAASESLRGRPALLPTGGSGGSTRAPDSAHTVALSRLERRRWPLPLSTLDRPASTPTHSLA</sequence>
<feature type="region of interest" description="Disordered" evidence="1">
    <location>
        <begin position="57"/>
        <end position="118"/>
    </location>
</feature>
<feature type="compositionally biased region" description="Basic and acidic residues" evidence="1">
    <location>
        <begin position="149"/>
        <end position="172"/>
    </location>
</feature>